<dbReference type="PANTHER" id="PTHR43418">
    <property type="entry name" value="MULTIFUNCTIONAL TRYPTOPHAN BIOSYNTHESIS PROTEIN-RELATED"/>
    <property type="match status" value="1"/>
</dbReference>
<dbReference type="GO" id="GO:0004049">
    <property type="term" value="F:anthranilate synthase activity"/>
    <property type="evidence" value="ECO:0007669"/>
    <property type="project" value="TreeGrafter"/>
</dbReference>
<dbReference type="RefSeq" id="WP_183815096.1">
    <property type="nucleotide sequence ID" value="NZ_JACHOB010000001.1"/>
</dbReference>
<dbReference type="Proteomes" id="UP000563524">
    <property type="component" value="Unassembled WGS sequence"/>
</dbReference>
<dbReference type="Pfam" id="PF00117">
    <property type="entry name" value="GATase"/>
    <property type="match status" value="1"/>
</dbReference>
<dbReference type="NCBIfam" id="TIGR00566">
    <property type="entry name" value="trpG_papA"/>
    <property type="match status" value="1"/>
</dbReference>
<sequence>MILLLDCRDSFVETLARYAREAGAETRVVRADAITLDEARALRPEGVILSPGPKRPADAGIALPLIAALPDTPILGVCLGHQAIAEAYGGRTVVSSEPVHGRASLVRHEGDPLFAGVPSPFAAARYHSLIGVAGPALREVAWTQDGLPMAFRHESRPHVGVQFHPESLLTEGGHCMIENFVATTRGPA</sequence>
<dbReference type="PRINTS" id="PR00096">
    <property type="entry name" value="GATASE"/>
</dbReference>
<proteinExistence type="predicted"/>
<keyword evidence="3" id="KW-0808">Transferase</keyword>
<evidence type="ECO:0000313" key="3">
    <source>
        <dbReference type="EMBL" id="MBB4657746.1"/>
    </source>
</evidence>
<protein>
    <submittedName>
        <fullName evidence="3">Anthranilate synthase/aminodeoxychorismate synthase-like glutamine amidotransferase</fullName>
    </submittedName>
</protein>
<dbReference type="InterPro" id="IPR050472">
    <property type="entry name" value="Anth_synth/Amidotransfase"/>
</dbReference>
<dbReference type="PROSITE" id="PS51273">
    <property type="entry name" value="GATASE_TYPE_1"/>
    <property type="match status" value="1"/>
</dbReference>
<dbReference type="PRINTS" id="PR00097">
    <property type="entry name" value="ANTSNTHASEII"/>
</dbReference>
<dbReference type="InterPro" id="IPR029062">
    <property type="entry name" value="Class_I_gatase-like"/>
</dbReference>
<feature type="domain" description="Glutamine amidotransferase" evidence="2">
    <location>
        <begin position="3"/>
        <end position="181"/>
    </location>
</feature>
<dbReference type="CDD" id="cd01743">
    <property type="entry name" value="GATase1_Anthranilate_Synthase"/>
    <property type="match status" value="1"/>
</dbReference>
<dbReference type="InterPro" id="IPR017926">
    <property type="entry name" value="GATASE"/>
</dbReference>
<dbReference type="InterPro" id="IPR006221">
    <property type="entry name" value="TrpG/PapA_dom"/>
</dbReference>
<accession>A0A840HY19</accession>
<dbReference type="GO" id="GO:0016740">
    <property type="term" value="F:transferase activity"/>
    <property type="evidence" value="ECO:0007669"/>
    <property type="project" value="UniProtKB-KW"/>
</dbReference>
<dbReference type="PANTHER" id="PTHR43418:SF4">
    <property type="entry name" value="MULTIFUNCTIONAL TRYPTOPHAN BIOSYNTHESIS PROTEIN"/>
    <property type="match status" value="1"/>
</dbReference>
<dbReference type="Gene3D" id="3.40.50.880">
    <property type="match status" value="1"/>
</dbReference>
<reference evidence="3 4" key="1">
    <citation type="submission" date="2020-08" db="EMBL/GenBank/DDBJ databases">
        <title>Genomic Encyclopedia of Type Strains, Phase IV (KMG-IV): sequencing the most valuable type-strain genomes for metagenomic binning, comparative biology and taxonomic classification.</title>
        <authorList>
            <person name="Goeker M."/>
        </authorList>
    </citation>
    <scope>NUCLEOTIDE SEQUENCE [LARGE SCALE GENOMIC DNA]</scope>
    <source>
        <strain evidence="3 4">DSM 102850</strain>
    </source>
</reference>
<dbReference type="PRINTS" id="PR00099">
    <property type="entry name" value="CPSGATASE"/>
</dbReference>
<comment type="caution">
    <text evidence="3">The sequence shown here is derived from an EMBL/GenBank/DDBJ whole genome shotgun (WGS) entry which is preliminary data.</text>
</comment>
<gene>
    <name evidence="3" type="ORF">GGQ59_000246</name>
</gene>
<dbReference type="SUPFAM" id="SSF52317">
    <property type="entry name" value="Class I glutamine amidotransferase-like"/>
    <property type="match status" value="1"/>
</dbReference>
<dbReference type="AlphaFoldDB" id="A0A840HY19"/>
<evidence type="ECO:0000259" key="2">
    <source>
        <dbReference type="Pfam" id="PF00117"/>
    </source>
</evidence>
<name>A0A840HY19_9PROT</name>
<keyword evidence="4" id="KW-1185">Reference proteome</keyword>
<keyword evidence="1 3" id="KW-0315">Glutamine amidotransferase</keyword>
<dbReference type="EMBL" id="JACHOB010000001">
    <property type="protein sequence ID" value="MBB4657746.1"/>
    <property type="molecule type" value="Genomic_DNA"/>
</dbReference>
<dbReference type="GO" id="GO:0005829">
    <property type="term" value="C:cytosol"/>
    <property type="evidence" value="ECO:0007669"/>
    <property type="project" value="TreeGrafter"/>
</dbReference>
<dbReference type="FunFam" id="3.40.50.880:FF:000003">
    <property type="entry name" value="Anthranilate synthase component II"/>
    <property type="match status" value="1"/>
</dbReference>
<organism evidence="3 4">
    <name type="scientific">Parvularcula dongshanensis</name>
    <dbReference type="NCBI Taxonomy" id="1173995"/>
    <lineage>
        <taxon>Bacteria</taxon>
        <taxon>Pseudomonadati</taxon>
        <taxon>Pseudomonadota</taxon>
        <taxon>Alphaproteobacteria</taxon>
        <taxon>Parvularculales</taxon>
        <taxon>Parvularculaceae</taxon>
        <taxon>Parvularcula</taxon>
    </lineage>
</organism>
<evidence type="ECO:0000313" key="4">
    <source>
        <dbReference type="Proteomes" id="UP000563524"/>
    </source>
</evidence>
<evidence type="ECO:0000256" key="1">
    <source>
        <dbReference type="ARBA" id="ARBA00022962"/>
    </source>
</evidence>
<dbReference type="GO" id="GO:0000162">
    <property type="term" value="P:L-tryptophan biosynthetic process"/>
    <property type="evidence" value="ECO:0007669"/>
    <property type="project" value="TreeGrafter"/>
</dbReference>